<dbReference type="NCBIfam" id="NF002017">
    <property type="entry name" value="PRK00823.1-2"/>
    <property type="match status" value="1"/>
</dbReference>
<dbReference type="AlphaFoldDB" id="A0A0D7CHV4"/>
<evidence type="ECO:0000313" key="5">
    <source>
        <dbReference type="EMBL" id="KIZ15440.1"/>
    </source>
</evidence>
<dbReference type="GO" id="GO:0008124">
    <property type="term" value="F:4-alpha-hydroxytetrahydrobiopterin dehydratase activity"/>
    <property type="evidence" value="ECO:0007669"/>
    <property type="project" value="UniProtKB-UniRule"/>
</dbReference>
<dbReference type="SUPFAM" id="SSF55248">
    <property type="entry name" value="PCD-like"/>
    <property type="match status" value="1"/>
</dbReference>
<evidence type="ECO:0000256" key="2">
    <source>
        <dbReference type="ARBA" id="ARBA00006472"/>
    </source>
</evidence>
<proteinExistence type="inferred from homology"/>
<evidence type="ECO:0000313" key="6">
    <source>
        <dbReference type="Proteomes" id="UP000032458"/>
    </source>
</evidence>
<dbReference type="InterPro" id="IPR036428">
    <property type="entry name" value="PCD_sf"/>
</dbReference>
<dbReference type="Proteomes" id="UP000032458">
    <property type="component" value="Unassembled WGS sequence"/>
</dbReference>
<comment type="caution">
    <text evidence="5">The sequence shown here is derived from an EMBL/GenBank/DDBJ whole genome shotgun (WGS) entry which is preliminary data.</text>
</comment>
<dbReference type="GO" id="GO:0006729">
    <property type="term" value="P:tetrahydrobiopterin biosynthetic process"/>
    <property type="evidence" value="ECO:0007669"/>
    <property type="project" value="InterPro"/>
</dbReference>
<sequence length="103" mass="11419">MSAQVEPLSTKEIEDRLAELPGWSVDGDLLRRRYAFDGHLPAAVMVIHIAQIQEELGHHADLTLSYNRLGIAVNTHSIGGRITRLDFGLARRIEEIAPSHGAR</sequence>
<dbReference type="InterPro" id="IPR001533">
    <property type="entry name" value="Pterin_deHydtase"/>
</dbReference>
<protein>
    <recommendedName>
        <fullName evidence="4">Putative pterin-4-alpha-carbinolamine dehydratase</fullName>
        <shortName evidence="4">PHS</shortName>
        <ecNumber evidence="4">4.2.1.96</ecNumber>
    </recommendedName>
    <alternativeName>
        <fullName evidence="4">4-alpha-hydroxy-tetrahydropterin dehydratase</fullName>
    </alternativeName>
    <alternativeName>
        <fullName evidence="4">Pterin carbinolamine dehydratase</fullName>
        <shortName evidence="4">PCD</shortName>
    </alternativeName>
</protein>
<reference evidence="5 6" key="1">
    <citation type="submission" date="2014-09" db="EMBL/GenBank/DDBJ databases">
        <title>Draft genome sequence of Streptomyces natalensis ATCC 27448, producer of the antifungal pimaricin.</title>
        <authorList>
            <person name="Mendes M.V."/>
            <person name="Beites T."/>
            <person name="Pires S."/>
            <person name="Santos C.L."/>
            <person name="Moradas-Ferreira P."/>
        </authorList>
    </citation>
    <scope>NUCLEOTIDE SEQUENCE [LARGE SCALE GENOMIC DNA]</scope>
    <source>
        <strain evidence="5 6">ATCC 27448</strain>
    </source>
</reference>
<comment type="catalytic activity">
    <reaction evidence="1 4">
        <text>(4aS,6R)-4a-hydroxy-L-erythro-5,6,7,8-tetrahydrobiopterin = (6R)-L-erythro-6,7-dihydrobiopterin + H2O</text>
        <dbReference type="Rhea" id="RHEA:11920"/>
        <dbReference type="ChEBI" id="CHEBI:15377"/>
        <dbReference type="ChEBI" id="CHEBI:15642"/>
        <dbReference type="ChEBI" id="CHEBI:43120"/>
        <dbReference type="EC" id="4.2.1.96"/>
    </reaction>
</comment>
<evidence type="ECO:0000256" key="4">
    <source>
        <dbReference type="HAMAP-Rule" id="MF_00434"/>
    </source>
</evidence>
<evidence type="ECO:0000256" key="1">
    <source>
        <dbReference type="ARBA" id="ARBA00001554"/>
    </source>
</evidence>
<keyword evidence="6" id="KW-1185">Reference proteome</keyword>
<accession>A0A0D7CHV4</accession>
<name>A0A0D7CHV4_9ACTN</name>
<evidence type="ECO:0000256" key="3">
    <source>
        <dbReference type="ARBA" id="ARBA00023239"/>
    </source>
</evidence>
<gene>
    <name evidence="5" type="ORF">SNA_28235</name>
</gene>
<comment type="similarity">
    <text evidence="2 4">Belongs to the pterin-4-alpha-carbinolamine dehydratase family.</text>
</comment>
<dbReference type="EMBL" id="JRKI01000034">
    <property type="protein sequence ID" value="KIZ15440.1"/>
    <property type="molecule type" value="Genomic_DNA"/>
</dbReference>
<dbReference type="EC" id="4.2.1.96" evidence="4"/>
<keyword evidence="3 4" id="KW-0456">Lyase</keyword>
<dbReference type="HAMAP" id="MF_00434">
    <property type="entry name" value="Pterin_4_alpha"/>
    <property type="match status" value="1"/>
</dbReference>
<dbReference type="Gene3D" id="3.30.1360.20">
    <property type="entry name" value="Transcriptional coactivator/pterin dehydratase"/>
    <property type="match status" value="1"/>
</dbReference>
<organism evidence="5 6">
    <name type="scientific">Streptomyces natalensis ATCC 27448</name>
    <dbReference type="NCBI Taxonomy" id="1240678"/>
    <lineage>
        <taxon>Bacteria</taxon>
        <taxon>Bacillati</taxon>
        <taxon>Actinomycetota</taxon>
        <taxon>Actinomycetes</taxon>
        <taxon>Kitasatosporales</taxon>
        <taxon>Streptomycetaceae</taxon>
        <taxon>Streptomyces</taxon>
    </lineage>
</organism>
<dbReference type="CDD" id="cd00488">
    <property type="entry name" value="PCD_DCoH"/>
    <property type="match status" value="1"/>
</dbReference>
<dbReference type="RefSeq" id="WP_044367087.1">
    <property type="nucleotide sequence ID" value="NZ_JRKI01000034.1"/>
</dbReference>
<dbReference type="PANTHER" id="PTHR12599">
    <property type="entry name" value="PTERIN-4-ALPHA-CARBINOLAMINE DEHYDRATASE"/>
    <property type="match status" value="1"/>
</dbReference>
<dbReference type="Pfam" id="PF01329">
    <property type="entry name" value="Pterin_4a"/>
    <property type="match status" value="1"/>
</dbReference>
<dbReference type="PATRIC" id="fig|1240678.4.peg.6024"/>
<dbReference type="PANTHER" id="PTHR12599:SF0">
    <property type="entry name" value="PTERIN-4-ALPHA-CARBINOLAMINE DEHYDRATASE"/>
    <property type="match status" value="1"/>
</dbReference>